<reference evidence="2" key="1">
    <citation type="journal article" date="2024" name="Front. Bioeng. Biotechnol.">
        <title>Genome-scale model development and genomic sequencing of the oleaginous clade Lipomyces.</title>
        <authorList>
            <person name="Czajka J.J."/>
            <person name="Han Y."/>
            <person name="Kim J."/>
            <person name="Mondo S.J."/>
            <person name="Hofstad B.A."/>
            <person name="Robles A."/>
            <person name="Haridas S."/>
            <person name="Riley R."/>
            <person name="LaButti K."/>
            <person name="Pangilinan J."/>
            <person name="Andreopoulos W."/>
            <person name="Lipzen A."/>
            <person name="Yan J."/>
            <person name="Wang M."/>
            <person name="Ng V."/>
            <person name="Grigoriev I.V."/>
            <person name="Spatafora J.W."/>
            <person name="Magnuson J.K."/>
            <person name="Baker S.E."/>
            <person name="Pomraning K.R."/>
        </authorList>
    </citation>
    <scope>NUCLEOTIDE SEQUENCE [LARGE SCALE GENOMIC DNA]</scope>
    <source>
        <strain evidence="2">CBS 10300</strain>
    </source>
</reference>
<keyword evidence="2" id="KW-1185">Reference proteome</keyword>
<dbReference type="EMBL" id="MU970105">
    <property type="protein sequence ID" value="KAK9321164.1"/>
    <property type="molecule type" value="Genomic_DNA"/>
</dbReference>
<dbReference type="Proteomes" id="UP001489719">
    <property type="component" value="Unassembled WGS sequence"/>
</dbReference>
<protein>
    <submittedName>
        <fullName evidence="1">Uncharacterized protein</fullName>
    </submittedName>
</protein>
<organism evidence="1 2">
    <name type="scientific">Lipomyces orientalis</name>
    <dbReference type="NCBI Taxonomy" id="1233043"/>
    <lineage>
        <taxon>Eukaryota</taxon>
        <taxon>Fungi</taxon>
        <taxon>Dikarya</taxon>
        <taxon>Ascomycota</taxon>
        <taxon>Saccharomycotina</taxon>
        <taxon>Lipomycetes</taxon>
        <taxon>Lipomycetales</taxon>
        <taxon>Lipomycetaceae</taxon>
        <taxon>Lipomyces</taxon>
    </lineage>
</organism>
<accession>A0ACC3TJ39</accession>
<proteinExistence type="predicted"/>
<comment type="caution">
    <text evidence="1">The sequence shown here is derived from an EMBL/GenBank/DDBJ whole genome shotgun (WGS) entry which is preliminary data.</text>
</comment>
<sequence>MSSHGETPQLPDPPKRKRGRPPKNSTAAIPSPAPEDVELKDAGEGVNDTAAESVTVAPQVTVEEDNEKGAKGDEKKDDGNAEEEETAQASADDGDEDEDEEEEEDDDDDEDAEIEEDEEDEDEYEGRARKSTRRHLIRVSGRKKEEDEDDKGGEDKRVKRGRPPTVDKPHESRIKVIMRALRKAKTSARFLYLPFERLPDKGQYPEYYREIKDPIALDIIRKKIKRRLYPDVESFLQDLRLMFDNAKEFNSPNSILYKDTVTLQKLVNSVAAEEMSKPDSAFQDPESSSLKHARIPLDGIEHNGEYYRVGDWVHISSLNDPKRPTIGQIFRTWQAPDGRKWINACWYYRPEQTVHRYDKFFYENEVVKSGQYRDHLIDEVLEKCFVMFFTKYQRGRPVGFEDKAVYCCESRYNENEKTFNKIRTWKACIPDEVRSTDYEMILFEKPQPLRKVPSPIKHLLPPDARDDDPVPDPKVGAENAPPIIGAVYKRPPDPNAKEPSPSPDPPTPAPPSNTAPTSDVNSPFVRNSSVPRSSVERTLSSNKQIPRPEIGRFTSGMSTPGTPTPPNMNYNYNPPMTPLGYGSPGQMAPMNRPMMYNPPPPPSTFTLPDYITDRIPPETAELYQKDDNGKLLWFSVPPVDSSQPGVETASNGKGILGHTVEFLARRKEIAEKRERRAEEREQLFSKKPKT</sequence>
<gene>
    <name evidence="1" type="ORF">V1517DRAFT_293951</name>
</gene>
<name>A0ACC3TJ39_9ASCO</name>
<evidence type="ECO:0000313" key="2">
    <source>
        <dbReference type="Proteomes" id="UP001489719"/>
    </source>
</evidence>
<evidence type="ECO:0000313" key="1">
    <source>
        <dbReference type="EMBL" id="KAK9321164.1"/>
    </source>
</evidence>